<sequence>MGVGVSSDDDGPIDKALSNASAQAIAVVDRVVLASKPVDPGTVAPGQAGAPLLQLVATNTYSVPKQLTGLTITNSGTGAGTQAEKDGELMALALRQDQDGDGVLDPTDPTLATALFINDRATFGGFSWSLPAGKSGTLFVTGDVSLGASADGDVLAASLQSAADAVFADPTSLSASFPIGPGSAWRVNGMIAAEIENRGAPPQTLAPSAGPAPALDVVVHRDGYRPDTLTSLRVVNLGTATAADLAELRLFEDGGDGQFGGDDVDLGALVPNGGGWDSSPLATPLDAGGARLFVAVTAAASPTDSATVRLGVPLGGLVVRSSNDGPIDLIVPNPDALLLSNRALQATLAVTPSALTVGQSVTVRMTVRDLSGEAIDGVSPSPLTISGAAGLTLSSGPTPASATLPVSGQQVFTWTYQATGTGSSRFSGSVSGVGASSGTTQTSLPATSGELQVFDAAAPLAWSASTSMPLSVNRGQTDVAPLVLTFGDGTSATDVRVIGLRLRVESSAGAGIVPAQLFSRMTVKVGAVTHVDRTSLETGGSDVDLTLATPILVPHGGSATAAVTFDVDSATIVPNFRLVVPDSTYLAGQDATTGAPVVLRLRGQGYPVRTSLARVVARATELDVIALATGAVKAAQGQTDVLFETLRLTNPGVSGVTSDVRVASFTVTLRDSLDRVLARPSSVIQRLQVWSGPQLLADRPVTASEDSLVDLTLSPLLAVPVNSPLDVRVTADLAGAAALGAWRLALADSSRFDARDPNSGDRVSVVYGAPVVRGDSVTVEVPADSVIVRGASEMPPAVGVGARGVIALQAVLRHPGAPRTATVRLDSLVVRCVDESRNPVAPGPTIERLHVRWNGVEVASLGDPPATGNTMALGLPALTIVPGERDTLTLALDFEAAAPTGTFELILSASGLIATDADTRRPVAAAPDTGFEFPILSGLTRIAAPARTLIAGLIDRMPPALAADGNEVVAGEITLTNDAMPGSGNVAVDHLALRGADAAHAPLPVGAAGGAVRLYRLGALWGEAALQPSDTLAVVSGAPLDLAPQTPVTLELRFVPRAGRPGLRLGFDAADVGVIQPTNPLLAIAVLAPSGASYPLWTEYGSFTAASFEKSYANFPNPFAAGREPTRFAYWLPSAGLVTLRIWTARGERVLTLLDGVSRAPGLHQDDAWDGRNGHGEVVANGVYVAEIEVRLDGGESRRLLRKVAVVR</sequence>
<evidence type="ECO:0000313" key="1">
    <source>
        <dbReference type="EMBL" id="TMQ71341.1"/>
    </source>
</evidence>
<gene>
    <name evidence="1" type="ORF">E6K80_05870</name>
</gene>
<comment type="caution">
    <text evidence="1">The sequence shown here is derived from an EMBL/GenBank/DDBJ whole genome shotgun (WGS) entry which is preliminary data.</text>
</comment>
<reference evidence="1 2" key="1">
    <citation type="journal article" date="2019" name="Nat. Microbiol.">
        <title>Mediterranean grassland soil C-N compound turnover is dependent on rainfall and depth, and is mediated by genomically divergent microorganisms.</title>
        <authorList>
            <person name="Diamond S."/>
            <person name="Andeer P.F."/>
            <person name="Li Z."/>
            <person name="Crits-Christoph A."/>
            <person name="Burstein D."/>
            <person name="Anantharaman K."/>
            <person name="Lane K.R."/>
            <person name="Thomas B.C."/>
            <person name="Pan C."/>
            <person name="Northen T.R."/>
            <person name="Banfield J.F."/>
        </authorList>
    </citation>
    <scope>NUCLEOTIDE SEQUENCE [LARGE SCALE GENOMIC DNA]</scope>
    <source>
        <strain evidence="1">WS_10</strain>
    </source>
</reference>
<dbReference type="EMBL" id="VBPA01000131">
    <property type="protein sequence ID" value="TMQ71341.1"/>
    <property type="molecule type" value="Genomic_DNA"/>
</dbReference>
<protein>
    <submittedName>
        <fullName evidence="1">Uncharacterized protein</fullName>
    </submittedName>
</protein>
<accession>A0A538U620</accession>
<organism evidence="1 2">
    <name type="scientific">Eiseniibacteriota bacterium</name>
    <dbReference type="NCBI Taxonomy" id="2212470"/>
    <lineage>
        <taxon>Bacteria</taxon>
        <taxon>Candidatus Eiseniibacteriota</taxon>
    </lineage>
</organism>
<dbReference type="Gene3D" id="2.60.40.4070">
    <property type="match status" value="1"/>
</dbReference>
<evidence type="ECO:0000313" key="2">
    <source>
        <dbReference type="Proteomes" id="UP000319836"/>
    </source>
</evidence>
<dbReference type="Proteomes" id="UP000319836">
    <property type="component" value="Unassembled WGS sequence"/>
</dbReference>
<proteinExistence type="predicted"/>
<name>A0A538U620_UNCEI</name>
<dbReference type="AlphaFoldDB" id="A0A538U620"/>